<comment type="caution">
    <text evidence="2">The sequence shown here is derived from an EMBL/GenBank/DDBJ whole genome shotgun (WGS) entry which is preliminary data.</text>
</comment>
<dbReference type="RefSeq" id="WP_115215723.1">
    <property type="nucleotide sequence ID" value="NZ_QKWJ01000081.1"/>
</dbReference>
<dbReference type="Pfam" id="PF00903">
    <property type="entry name" value="Glyoxalase"/>
    <property type="match status" value="1"/>
</dbReference>
<evidence type="ECO:0000313" key="3">
    <source>
        <dbReference type="Proteomes" id="UP000255165"/>
    </source>
</evidence>
<dbReference type="SUPFAM" id="SSF54593">
    <property type="entry name" value="Glyoxalase/Bleomycin resistance protein/Dihydroxybiphenyl dioxygenase"/>
    <property type="match status" value="1"/>
</dbReference>
<reference evidence="3" key="1">
    <citation type="submission" date="2018-06" db="EMBL/GenBank/DDBJ databases">
        <authorList>
            <person name="Feng T."/>
            <person name="Jeon C.O."/>
        </authorList>
    </citation>
    <scope>NUCLEOTIDE SEQUENCE [LARGE SCALE GENOMIC DNA]</scope>
    <source>
        <strain evidence="3">S23</strain>
    </source>
</reference>
<name>A0A370NJP6_9BURK</name>
<dbReference type="Gene3D" id="3.10.180.10">
    <property type="entry name" value="2,3-Dihydroxybiphenyl 1,2-Dioxygenase, domain 1"/>
    <property type="match status" value="1"/>
</dbReference>
<evidence type="ECO:0000259" key="1">
    <source>
        <dbReference type="PROSITE" id="PS51819"/>
    </source>
</evidence>
<organism evidence="2 3">
    <name type="scientific">Cupriavidus lacunae</name>
    <dbReference type="NCBI Taxonomy" id="2666307"/>
    <lineage>
        <taxon>Bacteria</taxon>
        <taxon>Pseudomonadati</taxon>
        <taxon>Pseudomonadota</taxon>
        <taxon>Betaproteobacteria</taxon>
        <taxon>Burkholderiales</taxon>
        <taxon>Burkholderiaceae</taxon>
        <taxon>Cupriavidus</taxon>
    </lineage>
</organism>
<sequence length="185" mass="20981">MMAALPKTHFRHTGIYAFDPDLVARFYSRWFGLVVSDVGISKAGHQVIFMTGDPEEHHQIVFASGRKPEWPGANQLSFTVENLSDLKRLAIAFHEAGVPILQQKDHGNTWSVYVADPEGNRIEVYTPTGWYVSQPTWWELDLLSESEEAIRDRTQASVQAQPGFMTREEWMGHIQARIEAQRAAA</sequence>
<feature type="domain" description="VOC" evidence="1">
    <location>
        <begin position="9"/>
        <end position="127"/>
    </location>
</feature>
<dbReference type="EMBL" id="QKWJ01000081">
    <property type="protein sequence ID" value="RDK05814.1"/>
    <property type="molecule type" value="Genomic_DNA"/>
</dbReference>
<gene>
    <name evidence="2" type="ORF">DN412_34765</name>
</gene>
<proteinExistence type="predicted"/>
<dbReference type="InterPro" id="IPR029068">
    <property type="entry name" value="Glyas_Bleomycin-R_OHBP_Dase"/>
</dbReference>
<protein>
    <submittedName>
        <fullName evidence="2">VOC family protein</fullName>
    </submittedName>
</protein>
<dbReference type="InterPro" id="IPR004360">
    <property type="entry name" value="Glyas_Fos-R_dOase_dom"/>
</dbReference>
<keyword evidence="3" id="KW-1185">Reference proteome</keyword>
<dbReference type="Proteomes" id="UP000255165">
    <property type="component" value="Unassembled WGS sequence"/>
</dbReference>
<evidence type="ECO:0000313" key="2">
    <source>
        <dbReference type="EMBL" id="RDK05814.1"/>
    </source>
</evidence>
<dbReference type="AlphaFoldDB" id="A0A370NJP6"/>
<accession>A0A370NJP6</accession>
<dbReference type="PROSITE" id="PS51819">
    <property type="entry name" value="VOC"/>
    <property type="match status" value="1"/>
</dbReference>
<dbReference type="InterPro" id="IPR037523">
    <property type="entry name" value="VOC_core"/>
</dbReference>